<dbReference type="PANTHER" id="PTHR12215">
    <property type="entry name" value="PHOSPHOPANTETHEINE TRANSFERASE"/>
    <property type="match status" value="1"/>
</dbReference>
<name>A0A1M5F2W0_9GAMM</name>
<evidence type="ECO:0000256" key="2">
    <source>
        <dbReference type="ARBA" id="ARBA00022679"/>
    </source>
</evidence>
<dbReference type="InterPro" id="IPR037143">
    <property type="entry name" value="4-PPantetheinyl_Trfase_dom_sf"/>
</dbReference>
<dbReference type="EMBL" id="FQVF01000012">
    <property type="protein sequence ID" value="SHF85853.1"/>
    <property type="molecule type" value="Genomic_DNA"/>
</dbReference>
<comment type="similarity">
    <text evidence="1">Belongs to the P-Pant transferase superfamily. Gsp/Sfp/HetI/AcpT family.</text>
</comment>
<reference evidence="5" key="1">
    <citation type="submission" date="2016-11" db="EMBL/GenBank/DDBJ databases">
        <authorList>
            <person name="Varghese N."/>
            <person name="Submissions S."/>
        </authorList>
    </citation>
    <scope>NUCLEOTIDE SEQUENCE [LARGE SCALE GENOMIC DNA]</scope>
    <source>
        <strain evidence="5">DSM 16579</strain>
    </source>
</reference>
<accession>A0A1M5F2W0</accession>
<feature type="domain" description="4'-phosphopantetheinyl transferase" evidence="3">
    <location>
        <begin position="108"/>
        <end position="195"/>
    </location>
</feature>
<dbReference type="OrthoDB" id="9808281at2"/>
<dbReference type="GO" id="GO:0005829">
    <property type="term" value="C:cytosol"/>
    <property type="evidence" value="ECO:0007669"/>
    <property type="project" value="TreeGrafter"/>
</dbReference>
<evidence type="ECO:0000313" key="4">
    <source>
        <dbReference type="EMBL" id="SHF85853.1"/>
    </source>
</evidence>
<dbReference type="SUPFAM" id="SSF56214">
    <property type="entry name" value="4'-phosphopantetheinyl transferase"/>
    <property type="match status" value="2"/>
</dbReference>
<proteinExistence type="inferred from homology"/>
<dbReference type="STRING" id="1122206.SAMN02745753_02772"/>
<protein>
    <submittedName>
        <fullName evidence="4">4'-phosphopantetheinyl transferase superfamily protein</fullName>
    </submittedName>
</protein>
<dbReference type="RefSeq" id="WP_072840283.1">
    <property type="nucleotide sequence ID" value="NZ_FQVF01000012.1"/>
</dbReference>
<evidence type="ECO:0000313" key="5">
    <source>
        <dbReference type="Proteomes" id="UP000184517"/>
    </source>
</evidence>
<dbReference type="Pfam" id="PF01648">
    <property type="entry name" value="ACPS"/>
    <property type="match status" value="1"/>
</dbReference>
<organism evidence="4 5">
    <name type="scientific">Marinomonas polaris DSM 16579</name>
    <dbReference type="NCBI Taxonomy" id="1122206"/>
    <lineage>
        <taxon>Bacteria</taxon>
        <taxon>Pseudomonadati</taxon>
        <taxon>Pseudomonadota</taxon>
        <taxon>Gammaproteobacteria</taxon>
        <taxon>Oceanospirillales</taxon>
        <taxon>Oceanospirillaceae</taxon>
        <taxon>Marinomonas</taxon>
    </lineage>
</organism>
<dbReference type="GO" id="GO:0000287">
    <property type="term" value="F:magnesium ion binding"/>
    <property type="evidence" value="ECO:0007669"/>
    <property type="project" value="InterPro"/>
</dbReference>
<dbReference type="GO" id="GO:0019878">
    <property type="term" value="P:lysine biosynthetic process via aminoadipic acid"/>
    <property type="evidence" value="ECO:0007669"/>
    <property type="project" value="TreeGrafter"/>
</dbReference>
<dbReference type="GO" id="GO:0008897">
    <property type="term" value="F:holo-[acyl-carrier-protein] synthase activity"/>
    <property type="evidence" value="ECO:0007669"/>
    <property type="project" value="InterPro"/>
</dbReference>
<keyword evidence="5" id="KW-1185">Reference proteome</keyword>
<dbReference type="Gene3D" id="3.90.470.20">
    <property type="entry name" value="4'-phosphopantetheinyl transferase domain"/>
    <property type="match status" value="2"/>
</dbReference>
<dbReference type="PANTHER" id="PTHR12215:SF10">
    <property type="entry name" value="L-AMINOADIPATE-SEMIALDEHYDE DEHYDROGENASE-PHOSPHOPANTETHEINYL TRANSFERASE"/>
    <property type="match status" value="1"/>
</dbReference>
<gene>
    <name evidence="4" type="ORF">SAMN02745753_02772</name>
</gene>
<dbReference type="InterPro" id="IPR008278">
    <property type="entry name" value="4-PPantetheinyl_Trfase_dom"/>
</dbReference>
<sequence length="236" mass="26764">MDYNLGSSVVLTIAFSKKAFPIDCTLDDSEKKRASMFRFEHLREQYIFAHAFKRRILSHYFPFRKASEWYFAQTSSGKPFIKEGIAFNLSHSTSSVAVALVESTDKSAVGVDIECFREMDDLESMIEMVCHSDEIQQLDRCHDRSKGFFKLWTAKEALLKACGSGLIDDLNHINCLPSLLSDQVYPLNWQGNQYCLQSISFDWGVITAAWSTDLPVSDIRLDNWASGVPVSEAFCI</sequence>
<evidence type="ECO:0000259" key="3">
    <source>
        <dbReference type="Pfam" id="PF01648"/>
    </source>
</evidence>
<dbReference type="Proteomes" id="UP000184517">
    <property type="component" value="Unassembled WGS sequence"/>
</dbReference>
<keyword evidence="2 4" id="KW-0808">Transferase</keyword>
<dbReference type="AlphaFoldDB" id="A0A1M5F2W0"/>
<evidence type="ECO:0000256" key="1">
    <source>
        <dbReference type="ARBA" id="ARBA00010990"/>
    </source>
</evidence>
<dbReference type="InterPro" id="IPR050559">
    <property type="entry name" value="P-Pant_transferase_sf"/>
</dbReference>